<feature type="domain" description="Regulatory protein YycH-like" evidence="2">
    <location>
        <begin position="36"/>
        <end position="253"/>
    </location>
</feature>
<keyword evidence="1" id="KW-1133">Transmembrane helix</keyword>
<dbReference type="RefSeq" id="WP_336824555.1">
    <property type="nucleotide sequence ID" value="NZ_JBHTLT010000019.1"/>
</dbReference>
<evidence type="ECO:0000313" key="4">
    <source>
        <dbReference type="Proteomes" id="UP001597231"/>
    </source>
</evidence>
<keyword evidence="1" id="KW-0472">Membrane</keyword>
<dbReference type="Gene3D" id="2.40.128.690">
    <property type="entry name" value="YycH protein, domain 3-like"/>
    <property type="match status" value="1"/>
</dbReference>
<keyword evidence="1" id="KW-0812">Transmembrane</keyword>
<dbReference type="Pfam" id="PF09648">
    <property type="entry name" value="YycI"/>
    <property type="match status" value="1"/>
</dbReference>
<dbReference type="Proteomes" id="UP001597231">
    <property type="component" value="Unassembled WGS sequence"/>
</dbReference>
<sequence>MDWSKTKTIFIVVFSILNIFLYSLYLSQHTEAQNLQVAGKTSVEELLKQENITYNLPQVVKNNFSYVSANSVSFSAEDLELLEGQDIEIVDSTKLESTFHIDVPIQNAKGEYIFDEFKTKYVWQGAEYELWEVNEDEKKALFFQKANGEPIFYSSNAMLVIHWDNDYKVTHYEQRLLEEFINFNRKKDLITQDEVIGSLATRGYLKHGSEIIGVTLGYSTLVQLTETQVFAPTWNIRVKLEDGEIEDYFINAIEGKVIDFQMDRGQEEETDEVEE</sequence>
<organism evidence="3 4">
    <name type="scientific">Sporosarcina contaminans</name>
    <dbReference type="NCBI Taxonomy" id="633403"/>
    <lineage>
        <taxon>Bacteria</taxon>
        <taxon>Bacillati</taxon>
        <taxon>Bacillota</taxon>
        <taxon>Bacilli</taxon>
        <taxon>Bacillales</taxon>
        <taxon>Caryophanaceae</taxon>
        <taxon>Sporosarcina</taxon>
    </lineage>
</organism>
<evidence type="ECO:0000259" key="2">
    <source>
        <dbReference type="Pfam" id="PF09648"/>
    </source>
</evidence>
<comment type="caution">
    <text evidence="3">The sequence shown here is derived from an EMBL/GenBank/DDBJ whole genome shotgun (WGS) entry which is preliminary data.</text>
</comment>
<protein>
    <submittedName>
        <fullName evidence="3">Two-component system regulatory protein YycI</fullName>
    </submittedName>
</protein>
<proteinExistence type="predicted"/>
<evidence type="ECO:0000313" key="3">
    <source>
        <dbReference type="EMBL" id="MFD1204285.1"/>
    </source>
</evidence>
<dbReference type="EMBL" id="JBHTLT010000019">
    <property type="protein sequence ID" value="MFD1204285.1"/>
    <property type="molecule type" value="Genomic_DNA"/>
</dbReference>
<name>A0ABW3TUG4_9BACL</name>
<reference evidence="4" key="1">
    <citation type="journal article" date="2019" name="Int. J. Syst. Evol. Microbiol.">
        <title>The Global Catalogue of Microorganisms (GCM) 10K type strain sequencing project: providing services to taxonomists for standard genome sequencing and annotation.</title>
        <authorList>
            <consortium name="The Broad Institute Genomics Platform"/>
            <consortium name="The Broad Institute Genome Sequencing Center for Infectious Disease"/>
            <person name="Wu L."/>
            <person name="Ma J."/>
        </authorList>
    </citation>
    <scope>NUCLEOTIDE SEQUENCE [LARGE SCALE GENOMIC DNA]</scope>
    <source>
        <strain evidence="4">CCUG 53915</strain>
    </source>
</reference>
<gene>
    <name evidence="3" type="ORF">ACFQ38_03975</name>
</gene>
<evidence type="ECO:0000256" key="1">
    <source>
        <dbReference type="SAM" id="Phobius"/>
    </source>
</evidence>
<feature type="transmembrane region" description="Helical" evidence="1">
    <location>
        <begin position="9"/>
        <end position="26"/>
    </location>
</feature>
<accession>A0ABW3TUG4</accession>
<dbReference type="InterPro" id="IPR018604">
    <property type="entry name" value="YycI-like"/>
</dbReference>
<keyword evidence="4" id="KW-1185">Reference proteome</keyword>